<evidence type="ECO:0000256" key="2">
    <source>
        <dbReference type="ARBA" id="ARBA00023315"/>
    </source>
</evidence>
<dbReference type="GO" id="GO:0016747">
    <property type="term" value="F:acyltransferase activity, transferring groups other than amino-acyl groups"/>
    <property type="evidence" value="ECO:0007669"/>
    <property type="project" value="InterPro"/>
</dbReference>
<sequence>MVWFRVAGPDDLPKLSSRILNALDRSSDIYQENVAKFGIPEDYVKRAFSEGALRGAASKGSKFYLALERDEILGFCQMVPKGGERAELDRIVMFPGHTGRGLGSRLLEFSVEDQAREGRREIIVYAGRDERRARAFYEKNGFEFTGEVSVDAPWGKRIELAVYRLEIGRKIR</sequence>
<feature type="domain" description="N-acetyltransferase" evidence="3">
    <location>
        <begin position="13"/>
        <end position="165"/>
    </location>
</feature>
<dbReference type="SUPFAM" id="SSF55729">
    <property type="entry name" value="Acyl-CoA N-acyltransferases (Nat)"/>
    <property type="match status" value="1"/>
</dbReference>
<dbReference type="PROSITE" id="PS51186">
    <property type="entry name" value="GNAT"/>
    <property type="match status" value="1"/>
</dbReference>
<accession>A0A3S3SSS2</accession>
<organism evidence="4 5">
    <name type="scientific">Methanosuratincola subterraneus</name>
    <dbReference type="NCBI Taxonomy" id="2593994"/>
    <lineage>
        <taxon>Archaea</taxon>
        <taxon>Thermoproteota</taxon>
        <taxon>Methanosuratincolia</taxon>
        <taxon>Candidatus Methanomethylicales</taxon>
        <taxon>Candidatus Methanomethylicaceae</taxon>
        <taxon>Candidatus Methanosuratincola (ex Vanwonterghem et al. 2016)</taxon>
    </lineage>
</organism>
<keyword evidence="1" id="KW-0808">Transferase</keyword>
<dbReference type="PANTHER" id="PTHR43877">
    <property type="entry name" value="AMINOALKYLPHOSPHONATE N-ACETYLTRANSFERASE-RELATED-RELATED"/>
    <property type="match status" value="1"/>
</dbReference>
<keyword evidence="2" id="KW-0012">Acyltransferase</keyword>
<protein>
    <recommendedName>
        <fullName evidence="3">N-acetyltransferase domain-containing protein</fullName>
    </recommendedName>
</protein>
<comment type="caution">
    <text evidence="4">The sequence shown here is derived from an EMBL/GenBank/DDBJ whole genome shotgun (WGS) entry which is preliminary data.</text>
</comment>
<proteinExistence type="predicted"/>
<dbReference type="Gene3D" id="3.40.630.30">
    <property type="match status" value="1"/>
</dbReference>
<dbReference type="InterPro" id="IPR050832">
    <property type="entry name" value="Bact_Acetyltransf"/>
</dbReference>
<dbReference type="Pfam" id="PF13508">
    <property type="entry name" value="Acetyltransf_7"/>
    <property type="match status" value="1"/>
</dbReference>
<reference evidence="4 5" key="1">
    <citation type="submission" date="2018-12" db="EMBL/GenBank/DDBJ databases">
        <title>The complete genome of the methanogenic archaea of the candidate phylum Verstraetearchaeota, obtained from the metagenome of underground thermal water.</title>
        <authorList>
            <person name="Kadnikov V.V."/>
            <person name="Mardanov A.V."/>
            <person name="Beletsky A.V."/>
            <person name="Karnachuk O.V."/>
            <person name="Ravin N.V."/>
        </authorList>
    </citation>
    <scope>NUCLEOTIDE SEQUENCE [LARGE SCALE GENOMIC DNA]</scope>
    <source>
        <strain evidence="4">Ch88</strain>
    </source>
</reference>
<dbReference type="Proteomes" id="UP000288215">
    <property type="component" value="Unassembled WGS sequence"/>
</dbReference>
<dbReference type="InterPro" id="IPR000182">
    <property type="entry name" value="GNAT_dom"/>
</dbReference>
<dbReference type="InterPro" id="IPR016181">
    <property type="entry name" value="Acyl_CoA_acyltransferase"/>
</dbReference>
<dbReference type="CDD" id="cd04301">
    <property type="entry name" value="NAT_SF"/>
    <property type="match status" value="1"/>
</dbReference>
<dbReference type="AlphaFoldDB" id="A0A3S3SSS2"/>
<evidence type="ECO:0000256" key="1">
    <source>
        <dbReference type="ARBA" id="ARBA00022679"/>
    </source>
</evidence>
<evidence type="ECO:0000259" key="3">
    <source>
        <dbReference type="PROSITE" id="PS51186"/>
    </source>
</evidence>
<dbReference type="EMBL" id="RXGA01000002">
    <property type="protein sequence ID" value="RWX73970.1"/>
    <property type="molecule type" value="Genomic_DNA"/>
</dbReference>
<name>A0A3S3SSS2_METS7</name>
<gene>
    <name evidence="4" type="ORF">Metus_0749</name>
</gene>
<evidence type="ECO:0000313" key="4">
    <source>
        <dbReference type="EMBL" id="RWX73970.1"/>
    </source>
</evidence>
<evidence type="ECO:0000313" key="5">
    <source>
        <dbReference type="Proteomes" id="UP000288215"/>
    </source>
</evidence>